<dbReference type="AlphaFoldDB" id="A0A2R5G612"/>
<dbReference type="CDD" id="cd00170">
    <property type="entry name" value="SEC14"/>
    <property type="match status" value="1"/>
</dbReference>
<feature type="region of interest" description="Disordered" evidence="1">
    <location>
        <begin position="32"/>
        <end position="113"/>
    </location>
</feature>
<gene>
    <name evidence="4" type="ORF">FCC1311_018341</name>
</gene>
<dbReference type="Gene3D" id="3.40.525.10">
    <property type="entry name" value="CRAL-TRIO lipid binding domain"/>
    <property type="match status" value="1"/>
</dbReference>
<dbReference type="Pfam" id="PF00650">
    <property type="entry name" value="CRAL_TRIO"/>
    <property type="match status" value="1"/>
</dbReference>
<dbReference type="PANTHER" id="PTHR45657:SF1">
    <property type="entry name" value="CRAL-TRIO DOMAIN-CONTAINING PROTEIN YKL091C-RELATED"/>
    <property type="match status" value="1"/>
</dbReference>
<dbReference type="InterPro" id="IPR001849">
    <property type="entry name" value="PH_domain"/>
</dbReference>
<dbReference type="InterPro" id="IPR036865">
    <property type="entry name" value="CRAL-TRIO_dom_sf"/>
</dbReference>
<evidence type="ECO:0000259" key="2">
    <source>
        <dbReference type="PROSITE" id="PS50003"/>
    </source>
</evidence>
<dbReference type="FunFam" id="2.30.29.30:FF:000286">
    <property type="entry name" value="PH-protein kinase domain containing protein"/>
    <property type="match status" value="1"/>
</dbReference>
<dbReference type="InterPro" id="IPR011993">
    <property type="entry name" value="PH-like_dom_sf"/>
</dbReference>
<dbReference type="OrthoDB" id="59899at2759"/>
<name>A0A2R5G612_9STRA</name>
<dbReference type="SUPFAM" id="SSF52087">
    <property type="entry name" value="CRAL/TRIO domain"/>
    <property type="match status" value="1"/>
</dbReference>
<reference evidence="4 5" key="1">
    <citation type="submission" date="2017-12" db="EMBL/GenBank/DDBJ databases">
        <title>Sequencing, de novo assembly and annotation of complete genome of a new Thraustochytrid species, strain FCC1311.</title>
        <authorList>
            <person name="Sedici K."/>
            <person name="Godart F."/>
            <person name="Aiese Cigliano R."/>
            <person name="Sanseverino W."/>
            <person name="Barakat M."/>
            <person name="Ortet P."/>
            <person name="Marechal E."/>
            <person name="Cagnac O."/>
            <person name="Amato A."/>
        </authorList>
    </citation>
    <scope>NUCLEOTIDE SEQUENCE [LARGE SCALE GENOMIC DNA]</scope>
</reference>
<feature type="compositionally biased region" description="Basic and acidic residues" evidence="1">
    <location>
        <begin position="35"/>
        <end position="82"/>
    </location>
</feature>
<dbReference type="SMART" id="SM00233">
    <property type="entry name" value="PH"/>
    <property type="match status" value="2"/>
</dbReference>
<evidence type="ECO:0000313" key="5">
    <source>
        <dbReference type="Proteomes" id="UP000241890"/>
    </source>
</evidence>
<sequence>MLAARPEMSLRHALDESGPRGALCTTALHVSTRAEGAHVQREPGLREAARERGKAEPEARESGAARSERSLAAGRRERERDPGGLAQEELAGRAEQSRAERDPGARTLPASAEELDCIDQLKASLREEGRAECWDELPHDDRLNLIRGYWDRAKRVRDMTDAAIEIYDWRKTENIDNILHSRMPLHDEYHDCWPSYIGGEDKYGHWIVLDRVEELEVSALSKYDEATVLQYRAQSLEALVAIRHEISHRLGYRIAQYIYVMDLNGLSIKKHFTAKVRAILQPIFKVSGDFYPDSLWNLFIVNAPMSFRMIWRIISPWIDPVVKAKIRILAGRSAYLPAMTKSDIPLASIPKQLGGESDTISLKEVVERIIDEPDVKDHAFTSNPCPADPAAVAAHRKQREELDRRPSLLGRLSKGRNVKTFRKKSSLFPSDTGVDLSVDVGDEVYNEDEVIMQGWLNKQGNVNTAWRRRYFVLTPTALYYFTSIPTADSHTPRGKIELHMIAEARLHSGEENADDGLIDIHTPHRVYQLRLDAADIDDELDVAAFAQRWVHEITSAAENDICAIDIEAVNDRHNENHISAGFLYKRGAFNRSWRRRYFVLTSHALYYYTDLPTNVGALLKGRIDLYRVTATDVTAKSGTGFFVQMPGRIYYLRADTEELADEWLTTISATVESEQEAVASRGADEEDQGEVPMVRNVDEEAQDTFGRTNSTMIFGLTSLASDFLSVAADMGILRKDSEGEAPDEETMLQDVRKRVLQMFKLF</sequence>
<comment type="caution">
    <text evidence="4">The sequence shown here is derived from an EMBL/GenBank/DDBJ whole genome shotgun (WGS) entry which is preliminary data.</text>
</comment>
<protein>
    <submittedName>
        <fullName evidence="4">Phosphatidylinositol/phosphatidylcholine transfer protein SFH12</fullName>
    </submittedName>
</protein>
<dbReference type="Proteomes" id="UP000241890">
    <property type="component" value="Unassembled WGS sequence"/>
</dbReference>
<evidence type="ECO:0000313" key="4">
    <source>
        <dbReference type="EMBL" id="GBG26487.1"/>
    </source>
</evidence>
<dbReference type="EMBL" id="BEYU01000021">
    <property type="protein sequence ID" value="GBG26487.1"/>
    <property type="molecule type" value="Genomic_DNA"/>
</dbReference>
<dbReference type="SUPFAM" id="SSF50729">
    <property type="entry name" value="PH domain-like"/>
    <property type="match status" value="2"/>
</dbReference>
<dbReference type="PANTHER" id="PTHR45657">
    <property type="entry name" value="CRAL-TRIO DOMAIN-CONTAINING PROTEIN YKL091C-RELATED"/>
    <property type="match status" value="1"/>
</dbReference>
<dbReference type="InParanoid" id="A0A2R5G612"/>
<evidence type="ECO:0000259" key="3">
    <source>
        <dbReference type="PROSITE" id="PS50191"/>
    </source>
</evidence>
<evidence type="ECO:0000256" key="1">
    <source>
        <dbReference type="SAM" id="MobiDB-lite"/>
    </source>
</evidence>
<dbReference type="CDD" id="cd00821">
    <property type="entry name" value="PH"/>
    <property type="match status" value="1"/>
</dbReference>
<dbReference type="InterPro" id="IPR051026">
    <property type="entry name" value="PI/PC_transfer"/>
</dbReference>
<dbReference type="SMART" id="SM00516">
    <property type="entry name" value="SEC14"/>
    <property type="match status" value="1"/>
</dbReference>
<proteinExistence type="predicted"/>
<dbReference type="InterPro" id="IPR001251">
    <property type="entry name" value="CRAL-TRIO_dom"/>
</dbReference>
<feature type="compositionally biased region" description="Basic and acidic residues" evidence="1">
    <location>
        <begin position="90"/>
        <end position="104"/>
    </location>
</feature>
<keyword evidence="5" id="KW-1185">Reference proteome</keyword>
<feature type="domain" description="PH" evidence="2">
    <location>
        <begin position="576"/>
        <end position="672"/>
    </location>
</feature>
<dbReference type="Pfam" id="PF00169">
    <property type="entry name" value="PH"/>
    <property type="match status" value="2"/>
</dbReference>
<dbReference type="Gene3D" id="2.30.29.30">
    <property type="entry name" value="Pleckstrin-homology domain (PH domain)/Phosphotyrosine-binding domain (PTB)"/>
    <property type="match status" value="2"/>
</dbReference>
<dbReference type="PROSITE" id="PS50003">
    <property type="entry name" value="PH_DOMAIN"/>
    <property type="match status" value="2"/>
</dbReference>
<accession>A0A2R5G612</accession>
<organism evidence="4 5">
    <name type="scientific">Hondaea fermentalgiana</name>
    <dbReference type="NCBI Taxonomy" id="2315210"/>
    <lineage>
        <taxon>Eukaryota</taxon>
        <taxon>Sar</taxon>
        <taxon>Stramenopiles</taxon>
        <taxon>Bigyra</taxon>
        <taxon>Labyrinthulomycetes</taxon>
        <taxon>Thraustochytrida</taxon>
        <taxon>Thraustochytriidae</taxon>
        <taxon>Hondaea</taxon>
    </lineage>
</organism>
<feature type="domain" description="CRAL-TRIO" evidence="3">
    <location>
        <begin position="196"/>
        <end position="361"/>
    </location>
</feature>
<dbReference type="PROSITE" id="PS50191">
    <property type="entry name" value="CRAL_TRIO"/>
    <property type="match status" value="1"/>
</dbReference>
<feature type="domain" description="PH" evidence="2">
    <location>
        <begin position="449"/>
        <end position="558"/>
    </location>
</feature>